<evidence type="ECO:0000313" key="10">
    <source>
        <dbReference type="Proteomes" id="UP000011135"/>
    </source>
</evidence>
<dbReference type="STRING" id="1237149.C900_00806"/>
<dbReference type="PANTHER" id="PTHR30329:SF21">
    <property type="entry name" value="LIPOPROTEIN YIAD-RELATED"/>
    <property type="match status" value="1"/>
</dbReference>
<evidence type="ECO:0000259" key="8">
    <source>
        <dbReference type="PROSITE" id="PS51123"/>
    </source>
</evidence>
<dbReference type="SMART" id="SM00028">
    <property type="entry name" value="TPR"/>
    <property type="match status" value="3"/>
</dbReference>
<keyword evidence="4" id="KW-0802">TPR repeat</keyword>
<feature type="signal peptide" evidence="7">
    <location>
        <begin position="1"/>
        <end position="20"/>
    </location>
</feature>
<dbReference type="eggNOG" id="COG2885">
    <property type="taxonomic scope" value="Bacteria"/>
</dbReference>
<dbReference type="AlphaFoldDB" id="L8JVM2"/>
<dbReference type="PANTHER" id="PTHR30329">
    <property type="entry name" value="STATOR ELEMENT OF FLAGELLAR MOTOR COMPLEX"/>
    <property type="match status" value="1"/>
</dbReference>
<dbReference type="InterPro" id="IPR050330">
    <property type="entry name" value="Bact_OuterMem_StrucFunc"/>
</dbReference>
<proteinExistence type="predicted"/>
<accession>L8JVM2</accession>
<feature type="region of interest" description="Disordered" evidence="6">
    <location>
        <begin position="659"/>
        <end position="682"/>
    </location>
</feature>
<dbReference type="OrthoDB" id="9809364at2"/>
<dbReference type="InterPro" id="IPR006664">
    <property type="entry name" value="OMP_bac"/>
</dbReference>
<protein>
    <recommendedName>
        <fullName evidence="8">OmpA-like domain-containing protein</fullName>
    </recommendedName>
</protein>
<dbReference type="RefSeq" id="WP_009578505.1">
    <property type="nucleotide sequence ID" value="NZ_AMZN01000014.1"/>
</dbReference>
<feature type="chain" id="PRO_5003993526" description="OmpA-like domain-containing protein" evidence="7">
    <location>
        <begin position="21"/>
        <end position="690"/>
    </location>
</feature>
<dbReference type="Pfam" id="PF07676">
    <property type="entry name" value="PD40"/>
    <property type="match status" value="1"/>
</dbReference>
<keyword evidence="7" id="KW-0732">Signal</keyword>
<feature type="repeat" description="TPR" evidence="4">
    <location>
        <begin position="97"/>
        <end position="130"/>
    </location>
</feature>
<dbReference type="PROSITE" id="PS50005">
    <property type="entry name" value="TPR"/>
    <property type="match status" value="2"/>
</dbReference>
<sequence>MKRIVLIFLSSIFGFFPVLAQVSDMMKEAELSYNKGDLYAAIPLYQQVVKHDPKNIKAWHHLGNAVYHVRDHYQAVDAYEKLLKLLEKEKGQRNSHYKAFFNLGNSLMAIGKYDAARKVFLDFLRLKPLHADYRELKRMANANIKSCQLAKEMIAASYPNEYSTVRMPNQINSAYSDFGPVWIDPHTLLYTSMQSDTLLKSDGSELHPHLSRLYIARQENTQWQAPEQFEHFNHELYHAANGSFSADGKEFIYSVCQESPSHEIRCALYMAKKNGDRWSEPEKLKNGINHVSSTSTQPSLGEIKRKGYVTEVLYFVSNRHGGRGGMDIWYSVKNNKGEWDTPINCGSAINTSGNEVTPYFHSETSELYFSSDYHFGLGGYDVFKAYGGMKSWKNPVNMGIGVNSGFDDTYFSWRIPEIDGSLVSNRDGAVSVFGSNCCDDIFMVEKQPVYERPGIVVLADSIHVRLSHVNIGHVLSSEGEDTDSIRWVTMSDADGHFTIKFKLDEQLKLAGVREGLETSYKDVVNDSGNQADTIVIAMERSMKWREKLDKIGHQELEVLSKESLAMEVKKGTVLVLEHIYFDFNRAEVKPEAHQDLNLLESYLRRHPTTHIEIAGHTDSKGDAQHNHDLSQRRAEAIRQHLINKGINAKRLVAVGYGEDRPIAPNENPDGSDNPEGRRLNRRTEVVFLEE</sequence>
<dbReference type="InterPro" id="IPR011990">
    <property type="entry name" value="TPR-like_helical_dom_sf"/>
</dbReference>
<evidence type="ECO:0000256" key="3">
    <source>
        <dbReference type="ARBA" id="ARBA00023237"/>
    </source>
</evidence>
<dbReference type="CDD" id="cd07185">
    <property type="entry name" value="OmpA_C-like"/>
    <property type="match status" value="1"/>
</dbReference>
<evidence type="ECO:0000256" key="5">
    <source>
        <dbReference type="PROSITE-ProRule" id="PRU00473"/>
    </source>
</evidence>
<dbReference type="Gene3D" id="3.30.1330.60">
    <property type="entry name" value="OmpA-like domain"/>
    <property type="match status" value="1"/>
</dbReference>
<evidence type="ECO:0000256" key="1">
    <source>
        <dbReference type="ARBA" id="ARBA00004442"/>
    </source>
</evidence>
<dbReference type="EMBL" id="AMZN01000014">
    <property type="protein sequence ID" value="ELR72845.1"/>
    <property type="molecule type" value="Genomic_DNA"/>
</dbReference>
<dbReference type="PRINTS" id="PR01021">
    <property type="entry name" value="OMPADOMAIN"/>
</dbReference>
<feature type="repeat" description="TPR" evidence="4">
    <location>
        <begin position="56"/>
        <end position="89"/>
    </location>
</feature>
<evidence type="ECO:0000313" key="9">
    <source>
        <dbReference type="EMBL" id="ELR72845.1"/>
    </source>
</evidence>
<evidence type="ECO:0000256" key="6">
    <source>
        <dbReference type="SAM" id="MobiDB-lite"/>
    </source>
</evidence>
<dbReference type="InterPro" id="IPR019734">
    <property type="entry name" value="TPR_rpt"/>
</dbReference>
<name>L8JVM2_9BACT</name>
<organism evidence="9 10">
    <name type="scientific">Fulvivirga imtechensis AK7</name>
    <dbReference type="NCBI Taxonomy" id="1237149"/>
    <lineage>
        <taxon>Bacteria</taxon>
        <taxon>Pseudomonadati</taxon>
        <taxon>Bacteroidota</taxon>
        <taxon>Cytophagia</taxon>
        <taxon>Cytophagales</taxon>
        <taxon>Fulvivirgaceae</taxon>
        <taxon>Fulvivirga</taxon>
    </lineage>
</organism>
<dbReference type="InterPro" id="IPR006665">
    <property type="entry name" value="OmpA-like"/>
</dbReference>
<evidence type="ECO:0000256" key="4">
    <source>
        <dbReference type="PROSITE-ProRule" id="PRU00339"/>
    </source>
</evidence>
<keyword evidence="2 5" id="KW-0472">Membrane</keyword>
<gene>
    <name evidence="9" type="ORF">C900_00806</name>
</gene>
<dbReference type="PROSITE" id="PS51123">
    <property type="entry name" value="OMPA_2"/>
    <property type="match status" value="1"/>
</dbReference>
<dbReference type="Pfam" id="PF00691">
    <property type="entry name" value="OmpA"/>
    <property type="match status" value="1"/>
</dbReference>
<comment type="subcellular location">
    <subcellularLocation>
        <location evidence="1">Cell outer membrane</location>
    </subcellularLocation>
</comment>
<feature type="domain" description="OmpA-like" evidence="8">
    <location>
        <begin position="568"/>
        <end position="690"/>
    </location>
</feature>
<comment type="caution">
    <text evidence="9">The sequence shown here is derived from an EMBL/GenBank/DDBJ whole genome shotgun (WGS) entry which is preliminary data.</text>
</comment>
<dbReference type="Proteomes" id="UP000011135">
    <property type="component" value="Unassembled WGS sequence"/>
</dbReference>
<dbReference type="SUPFAM" id="SSF48452">
    <property type="entry name" value="TPR-like"/>
    <property type="match status" value="1"/>
</dbReference>
<dbReference type="GO" id="GO:0009279">
    <property type="term" value="C:cell outer membrane"/>
    <property type="evidence" value="ECO:0007669"/>
    <property type="project" value="UniProtKB-SubCell"/>
</dbReference>
<dbReference type="SUPFAM" id="SSF103088">
    <property type="entry name" value="OmpA-like"/>
    <property type="match status" value="1"/>
</dbReference>
<reference evidence="9 10" key="1">
    <citation type="submission" date="2012-12" db="EMBL/GenBank/DDBJ databases">
        <title>Genome assembly of Fulvivirga imtechensis AK7.</title>
        <authorList>
            <person name="Nupur N."/>
            <person name="Khatri I."/>
            <person name="Kumar R."/>
            <person name="Subramanian S."/>
            <person name="Pinnaka A."/>
        </authorList>
    </citation>
    <scope>NUCLEOTIDE SEQUENCE [LARGE SCALE GENOMIC DNA]</scope>
    <source>
        <strain evidence="9 10">AK7</strain>
    </source>
</reference>
<evidence type="ECO:0000256" key="7">
    <source>
        <dbReference type="SAM" id="SignalP"/>
    </source>
</evidence>
<dbReference type="Pfam" id="PF13432">
    <property type="entry name" value="TPR_16"/>
    <property type="match status" value="1"/>
</dbReference>
<dbReference type="InterPro" id="IPR011659">
    <property type="entry name" value="WD40"/>
</dbReference>
<keyword evidence="3" id="KW-0998">Cell outer membrane</keyword>
<dbReference type="InterPro" id="IPR036737">
    <property type="entry name" value="OmpA-like_sf"/>
</dbReference>
<keyword evidence="10" id="KW-1185">Reference proteome</keyword>
<dbReference type="eggNOG" id="COG1729">
    <property type="taxonomic scope" value="Bacteria"/>
</dbReference>
<dbReference type="Gene3D" id="1.25.40.10">
    <property type="entry name" value="Tetratricopeptide repeat domain"/>
    <property type="match status" value="1"/>
</dbReference>
<evidence type="ECO:0000256" key="2">
    <source>
        <dbReference type="ARBA" id="ARBA00023136"/>
    </source>
</evidence>